<dbReference type="EMBL" id="PFFQ01000040">
    <property type="protein sequence ID" value="PIW16163.1"/>
    <property type="molecule type" value="Genomic_DNA"/>
</dbReference>
<dbReference type="GO" id="GO:0016491">
    <property type="term" value="F:oxidoreductase activity"/>
    <property type="evidence" value="ECO:0007669"/>
    <property type="project" value="InterPro"/>
</dbReference>
<dbReference type="AlphaFoldDB" id="A0A2M7G2V9"/>
<gene>
    <name evidence="2" type="ORF">COW36_14460</name>
</gene>
<proteinExistence type="predicted"/>
<accession>A0A2M7G2V9</accession>
<sequence length="236" mass="26497">MRIEIWSDVVCPFCYIGKRHLEAALADFSAAEPVEVIWRSFELDPDSPRGGSEDTLTALMQKYRQSREQILQMMERVQNMGAQVGLDLQLQKTKRTNTLDVHRLLYLAAQEGLQGAAKERLLRAYFSESEHLGETETLVRLLTEVGLEPEAIRKTLADPQAFFNEVDADLCEARNIGITGVPFFVFDQKYAVSGAQPVAVFTQILQKCQQESAAEHEMAAEVGLSCGEERCEIENP</sequence>
<dbReference type="InterPro" id="IPR001853">
    <property type="entry name" value="DSBA-like_thioredoxin_dom"/>
</dbReference>
<reference evidence="2 3" key="1">
    <citation type="submission" date="2017-09" db="EMBL/GenBank/DDBJ databases">
        <title>Depth-based differentiation of microbial function through sediment-hosted aquifers and enrichment of novel symbionts in the deep terrestrial subsurface.</title>
        <authorList>
            <person name="Probst A.J."/>
            <person name="Ladd B."/>
            <person name="Jarett J.K."/>
            <person name="Geller-Mcgrath D.E."/>
            <person name="Sieber C.M."/>
            <person name="Emerson J.B."/>
            <person name="Anantharaman K."/>
            <person name="Thomas B.C."/>
            <person name="Malmstrom R."/>
            <person name="Stieglmeier M."/>
            <person name="Klingl A."/>
            <person name="Woyke T."/>
            <person name="Ryan C.M."/>
            <person name="Banfield J.F."/>
        </authorList>
    </citation>
    <scope>NUCLEOTIDE SEQUENCE [LARGE SCALE GENOMIC DNA]</scope>
    <source>
        <strain evidence="2">CG17_big_fil_post_rev_8_21_14_2_50_48_46</strain>
    </source>
</reference>
<protein>
    <submittedName>
        <fullName evidence="2">Disulfide bond formation protein DsbA</fullName>
    </submittedName>
</protein>
<comment type="caution">
    <text evidence="2">The sequence shown here is derived from an EMBL/GenBank/DDBJ whole genome shotgun (WGS) entry which is preliminary data.</text>
</comment>
<dbReference type="PANTHER" id="PTHR13887:SF41">
    <property type="entry name" value="THIOREDOXIN SUPERFAMILY PROTEIN"/>
    <property type="match status" value="1"/>
</dbReference>
<organism evidence="2 3">
    <name type="scientific">bacterium (Candidatus Blackallbacteria) CG17_big_fil_post_rev_8_21_14_2_50_48_46</name>
    <dbReference type="NCBI Taxonomy" id="2014261"/>
    <lineage>
        <taxon>Bacteria</taxon>
        <taxon>Candidatus Blackallbacteria</taxon>
    </lineage>
</organism>
<evidence type="ECO:0000259" key="1">
    <source>
        <dbReference type="Pfam" id="PF01323"/>
    </source>
</evidence>
<dbReference type="SUPFAM" id="SSF52833">
    <property type="entry name" value="Thioredoxin-like"/>
    <property type="match status" value="1"/>
</dbReference>
<feature type="domain" description="DSBA-like thioredoxin" evidence="1">
    <location>
        <begin position="3"/>
        <end position="206"/>
    </location>
</feature>
<dbReference type="InterPro" id="IPR036249">
    <property type="entry name" value="Thioredoxin-like_sf"/>
</dbReference>
<name>A0A2M7G2V9_9BACT</name>
<evidence type="ECO:0000313" key="3">
    <source>
        <dbReference type="Proteomes" id="UP000231019"/>
    </source>
</evidence>
<dbReference type="PANTHER" id="PTHR13887">
    <property type="entry name" value="GLUTATHIONE S-TRANSFERASE KAPPA"/>
    <property type="match status" value="1"/>
</dbReference>
<dbReference type="Gene3D" id="3.40.30.10">
    <property type="entry name" value="Glutaredoxin"/>
    <property type="match status" value="1"/>
</dbReference>
<dbReference type="CDD" id="cd03024">
    <property type="entry name" value="DsbA_FrnE"/>
    <property type="match status" value="1"/>
</dbReference>
<dbReference type="Pfam" id="PF01323">
    <property type="entry name" value="DSBA"/>
    <property type="match status" value="1"/>
</dbReference>
<evidence type="ECO:0000313" key="2">
    <source>
        <dbReference type="EMBL" id="PIW16163.1"/>
    </source>
</evidence>
<dbReference type="Proteomes" id="UP000231019">
    <property type="component" value="Unassembled WGS sequence"/>
</dbReference>